<proteinExistence type="predicted"/>
<evidence type="ECO:0000313" key="4">
    <source>
        <dbReference type="Proteomes" id="UP000682733"/>
    </source>
</evidence>
<feature type="compositionally biased region" description="Low complexity" evidence="1">
    <location>
        <begin position="53"/>
        <end position="89"/>
    </location>
</feature>
<dbReference type="EMBL" id="CAJOBA010082047">
    <property type="protein sequence ID" value="CAF4446282.1"/>
    <property type="molecule type" value="Genomic_DNA"/>
</dbReference>
<name>A0A8S2WKX7_9BILA</name>
<evidence type="ECO:0000313" key="2">
    <source>
        <dbReference type="EMBL" id="CAF1624429.1"/>
    </source>
</evidence>
<sequence length="156" mass="17218">RAAELASFPISVYFRKRIGGQQKEGKEENQNSTNNEYQQLQTSSENITDELNVKSASSAVNNHNNNNSNSNNNNNNNQNSAVVSSSGVNANSSCTTDIVGIDENEDDTNSQMKFDDTDSISVVPYTVKRYTGRSWHVSPEMTVDETAQQNNESICK</sequence>
<dbReference type="AlphaFoldDB" id="A0A8S2WKX7"/>
<dbReference type="Proteomes" id="UP000677228">
    <property type="component" value="Unassembled WGS sequence"/>
</dbReference>
<evidence type="ECO:0000256" key="1">
    <source>
        <dbReference type="SAM" id="MobiDB-lite"/>
    </source>
</evidence>
<dbReference type="Proteomes" id="UP000682733">
    <property type="component" value="Unassembled WGS sequence"/>
</dbReference>
<feature type="region of interest" description="Disordered" evidence="1">
    <location>
        <begin position="50"/>
        <end position="89"/>
    </location>
</feature>
<dbReference type="EMBL" id="CAJNOK010056922">
    <property type="protein sequence ID" value="CAF1624429.1"/>
    <property type="molecule type" value="Genomic_DNA"/>
</dbReference>
<gene>
    <name evidence="2" type="ORF">OVA965_LOCUS43376</name>
    <name evidence="3" type="ORF">TMI583_LOCUS45612</name>
</gene>
<feature type="non-terminal residue" evidence="3">
    <location>
        <position position="1"/>
    </location>
</feature>
<protein>
    <submittedName>
        <fullName evidence="3">Uncharacterized protein</fullName>
    </submittedName>
</protein>
<comment type="caution">
    <text evidence="3">The sequence shown here is derived from an EMBL/GenBank/DDBJ whole genome shotgun (WGS) entry which is preliminary data.</text>
</comment>
<accession>A0A8S2WKX7</accession>
<evidence type="ECO:0000313" key="3">
    <source>
        <dbReference type="EMBL" id="CAF4446282.1"/>
    </source>
</evidence>
<organism evidence="3 4">
    <name type="scientific">Didymodactylos carnosus</name>
    <dbReference type="NCBI Taxonomy" id="1234261"/>
    <lineage>
        <taxon>Eukaryota</taxon>
        <taxon>Metazoa</taxon>
        <taxon>Spiralia</taxon>
        <taxon>Gnathifera</taxon>
        <taxon>Rotifera</taxon>
        <taxon>Eurotatoria</taxon>
        <taxon>Bdelloidea</taxon>
        <taxon>Philodinida</taxon>
        <taxon>Philodinidae</taxon>
        <taxon>Didymodactylos</taxon>
    </lineage>
</organism>
<reference evidence="3" key="1">
    <citation type="submission" date="2021-02" db="EMBL/GenBank/DDBJ databases">
        <authorList>
            <person name="Nowell W R."/>
        </authorList>
    </citation>
    <scope>NUCLEOTIDE SEQUENCE</scope>
</reference>
<feature type="non-terminal residue" evidence="3">
    <location>
        <position position="156"/>
    </location>
</feature>